<protein>
    <submittedName>
        <fullName evidence="1">Uncharacterized protein</fullName>
    </submittedName>
</protein>
<evidence type="ECO:0000313" key="2">
    <source>
        <dbReference type="Proteomes" id="UP000800096"/>
    </source>
</evidence>
<dbReference type="EMBL" id="ML979140">
    <property type="protein sequence ID" value="KAF1912677.1"/>
    <property type="molecule type" value="Genomic_DNA"/>
</dbReference>
<evidence type="ECO:0000313" key="1">
    <source>
        <dbReference type="EMBL" id="KAF1912677.1"/>
    </source>
</evidence>
<proteinExistence type="predicted"/>
<dbReference type="AlphaFoldDB" id="A0A6A5QES8"/>
<dbReference type="Proteomes" id="UP000800096">
    <property type="component" value="Unassembled WGS sequence"/>
</dbReference>
<organism evidence="1 2">
    <name type="scientific">Ampelomyces quisqualis</name>
    <name type="common">Powdery mildew agent</name>
    <dbReference type="NCBI Taxonomy" id="50730"/>
    <lineage>
        <taxon>Eukaryota</taxon>
        <taxon>Fungi</taxon>
        <taxon>Dikarya</taxon>
        <taxon>Ascomycota</taxon>
        <taxon>Pezizomycotina</taxon>
        <taxon>Dothideomycetes</taxon>
        <taxon>Pleosporomycetidae</taxon>
        <taxon>Pleosporales</taxon>
        <taxon>Pleosporineae</taxon>
        <taxon>Phaeosphaeriaceae</taxon>
        <taxon>Ampelomyces</taxon>
    </lineage>
</organism>
<accession>A0A6A5QES8</accession>
<gene>
    <name evidence="1" type="ORF">BDU57DRAFT_374462</name>
</gene>
<reference evidence="1" key="1">
    <citation type="journal article" date="2020" name="Stud. Mycol.">
        <title>101 Dothideomycetes genomes: a test case for predicting lifestyles and emergence of pathogens.</title>
        <authorList>
            <person name="Haridas S."/>
            <person name="Albert R."/>
            <person name="Binder M."/>
            <person name="Bloem J."/>
            <person name="Labutti K."/>
            <person name="Salamov A."/>
            <person name="Andreopoulos B."/>
            <person name="Baker S."/>
            <person name="Barry K."/>
            <person name="Bills G."/>
            <person name="Bluhm B."/>
            <person name="Cannon C."/>
            <person name="Castanera R."/>
            <person name="Culley D."/>
            <person name="Daum C."/>
            <person name="Ezra D."/>
            <person name="Gonzalez J."/>
            <person name="Henrissat B."/>
            <person name="Kuo A."/>
            <person name="Liang C."/>
            <person name="Lipzen A."/>
            <person name="Lutzoni F."/>
            <person name="Magnuson J."/>
            <person name="Mondo S."/>
            <person name="Nolan M."/>
            <person name="Ohm R."/>
            <person name="Pangilinan J."/>
            <person name="Park H.-J."/>
            <person name="Ramirez L."/>
            <person name="Alfaro M."/>
            <person name="Sun H."/>
            <person name="Tritt A."/>
            <person name="Yoshinaga Y."/>
            <person name="Zwiers L.-H."/>
            <person name="Turgeon B."/>
            <person name="Goodwin S."/>
            <person name="Spatafora J."/>
            <person name="Crous P."/>
            <person name="Grigoriev I."/>
        </authorList>
    </citation>
    <scope>NUCLEOTIDE SEQUENCE</scope>
    <source>
        <strain evidence="1">HMLAC05119</strain>
    </source>
</reference>
<name>A0A6A5QES8_AMPQU</name>
<keyword evidence="2" id="KW-1185">Reference proteome</keyword>
<sequence>MYPTHSVRSGGLWHWVMIWLGRVCWSYMSLLRDGFYACGVGALLRRWDLLLGTEVSKGCGYRGEVVLGDRNRVRWCAVLLGAVGREWLEMGFGAGWTRKCSKSCNAGFLKLRVVFRNALWGYERVGKVEVRMDCGEEGRNGVEDWVELVRRDKETM</sequence>